<dbReference type="GO" id="GO:0046872">
    <property type="term" value="F:metal ion binding"/>
    <property type="evidence" value="ECO:0007669"/>
    <property type="project" value="UniProtKB-KW"/>
</dbReference>
<dbReference type="AlphaFoldDB" id="A0A1I0BPZ2"/>
<evidence type="ECO:0000256" key="3">
    <source>
        <dbReference type="ARBA" id="ARBA00022448"/>
    </source>
</evidence>
<dbReference type="InterPro" id="IPR006127">
    <property type="entry name" value="ZnuA-like"/>
</dbReference>
<evidence type="ECO:0000256" key="7">
    <source>
        <dbReference type="SAM" id="Phobius"/>
    </source>
</evidence>
<evidence type="ECO:0000313" key="9">
    <source>
        <dbReference type="Proteomes" id="UP000242642"/>
    </source>
</evidence>
<organism evidence="8 9">
    <name type="scientific">Thorsellia anophelis DSM 18579</name>
    <dbReference type="NCBI Taxonomy" id="1123402"/>
    <lineage>
        <taxon>Bacteria</taxon>
        <taxon>Pseudomonadati</taxon>
        <taxon>Pseudomonadota</taxon>
        <taxon>Gammaproteobacteria</taxon>
        <taxon>Enterobacterales</taxon>
        <taxon>Thorselliaceae</taxon>
        <taxon>Thorsellia</taxon>
    </lineage>
</organism>
<dbReference type="Proteomes" id="UP000242642">
    <property type="component" value="Unassembled WGS sequence"/>
</dbReference>
<dbReference type="PRINTS" id="PR00691">
    <property type="entry name" value="ADHESINB"/>
</dbReference>
<dbReference type="SUPFAM" id="SSF53807">
    <property type="entry name" value="Helical backbone' metal receptor"/>
    <property type="match status" value="1"/>
</dbReference>
<keyword evidence="7" id="KW-0472">Membrane</keyword>
<dbReference type="CDD" id="cd01137">
    <property type="entry name" value="PsaA"/>
    <property type="match status" value="1"/>
</dbReference>
<dbReference type="InterPro" id="IPR006129">
    <property type="entry name" value="AdhesinB"/>
</dbReference>
<keyword evidence="9" id="KW-1185">Reference proteome</keyword>
<name>A0A1I0BPZ2_9GAMM</name>
<evidence type="ECO:0000256" key="6">
    <source>
        <dbReference type="RuleBase" id="RU003512"/>
    </source>
</evidence>
<dbReference type="Pfam" id="PF01297">
    <property type="entry name" value="ZnuA"/>
    <property type="match status" value="1"/>
</dbReference>
<dbReference type="InterPro" id="IPR050492">
    <property type="entry name" value="Bact_metal-bind_prot9"/>
</dbReference>
<comment type="subcellular location">
    <subcellularLocation>
        <location evidence="1">Cell envelope</location>
    </subcellularLocation>
</comment>
<dbReference type="Gene3D" id="3.40.50.1980">
    <property type="entry name" value="Nitrogenase molybdenum iron protein domain"/>
    <property type="match status" value="2"/>
</dbReference>
<dbReference type="RefSeq" id="WP_093318880.1">
    <property type="nucleotide sequence ID" value="NZ_FOHV01000008.1"/>
</dbReference>
<dbReference type="InterPro" id="IPR006128">
    <property type="entry name" value="Lipoprotein_PsaA-like"/>
</dbReference>
<keyword evidence="5" id="KW-0732">Signal</keyword>
<accession>A0A1I0BPZ2</accession>
<keyword evidence="7" id="KW-0812">Transmembrane</keyword>
<proteinExistence type="inferred from homology"/>
<sequence>MKKLQVFAPTSLNRFSILFILFYFIPYHGFAETLPSKPFRVITTFTILQDMAQTIAGDKMVVESITKPGAEIHDYQPTPKDIAKIQHADLILYNGLNLESWFEKFYQDIRTIPAILVTDGIVPINIENSEHTNEAELIPNPHAWMSPNNALIYIENIKNAFIDLDPPNRTYYEQNALDYAEKIKQLALQIEKKLSYLEPEARWLVTSEGAFSYLAKDFDLKEAYLYPINAEQQVKPRELTELIDLIKLNQIPVVFSENTTSDRPARTIAAETNAIYGGVLFVDSLSNSEGPVPTYLKLLERTLDTIVLGFETAKEN</sequence>
<evidence type="ECO:0000256" key="1">
    <source>
        <dbReference type="ARBA" id="ARBA00004196"/>
    </source>
</evidence>
<keyword evidence="4" id="KW-0479">Metal-binding</keyword>
<gene>
    <name evidence="8" type="ORF">SAMN02583745_01355</name>
</gene>
<feature type="transmembrane region" description="Helical" evidence="7">
    <location>
        <begin position="12"/>
        <end position="30"/>
    </location>
</feature>
<dbReference type="PANTHER" id="PTHR42953:SF1">
    <property type="entry name" value="METAL-BINDING PROTEIN HI_0362-RELATED"/>
    <property type="match status" value="1"/>
</dbReference>
<dbReference type="STRING" id="1123402.SAMN02583745_01355"/>
<dbReference type="PRINTS" id="PR00690">
    <property type="entry name" value="ADHESNFAMILY"/>
</dbReference>
<keyword evidence="3 6" id="KW-0813">Transport</keyword>
<dbReference type="PANTHER" id="PTHR42953">
    <property type="entry name" value="HIGH-AFFINITY ZINC UPTAKE SYSTEM PROTEIN ZNUA-RELATED"/>
    <property type="match status" value="1"/>
</dbReference>
<keyword evidence="7" id="KW-1133">Transmembrane helix</keyword>
<evidence type="ECO:0000313" key="8">
    <source>
        <dbReference type="EMBL" id="SET09014.1"/>
    </source>
</evidence>
<evidence type="ECO:0000256" key="4">
    <source>
        <dbReference type="ARBA" id="ARBA00022723"/>
    </source>
</evidence>
<protein>
    <submittedName>
        <fullName evidence="8">Manganese/iron transport system substrate-binding protein</fullName>
    </submittedName>
</protein>
<evidence type="ECO:0000256" key="5">
    <source>
        <dbReference type="ARBA" id="ARBA00022729"/>
    </source>
</evidence>
<comment type="similarity">
    <text evidence="2 6">Belongs to the bacterial solute-binding protein 9 family.</text>
</comment>
<dbReference type="GO" id="GO:0030001">
    <property type="term" value="P:metal ion transport"/>
    <property type="evidence" value="ECO:0007669"/>
    <property type="project" value="InterPro"/>
</dbReference>
<reference evidence="9" key="1">
    <citation type="submission" date="2016-10" db="EMBL/GenBank/DDBJ databases">
        <authorList>
            <person name="Varghese N."/>
            <person name="Submissions S."/>
        </authorList>
    </citation>
    <scope>NUCLEOTIDE SEQUENCE [LARGE SCALE GENOMIC DNA]</scope>
    <source>
        <strain evidence="9">DSM 18579</strain>
    </source>
</reference>
<evidence type="ECO:0000256" key="2">
    <source>
        <dbReference type="ARBA" id="ARBA00011028"/>
    </source>
</evidence>
<dbReference type="GO" id="GO:0030313">
    <property type="term" value="C:cell envelope"/>
    <property type="evidence" value="ECO:0007669"/>
    <property type="project" value="UniProtKB-SubCell"/>
</dbReference>
<dbReference type="OrthoDB" id="9793396at2"/>
<dbReference type="GO" id="GO:0007155">
    <property type="term" value="P:cell adhesion"/>
    <property type="evidence" value="ECO:0007669"/>
    <property type="project" value="InterPro"/>
</dbReference>
<dbReference type="EMBL" id="FOHV01000008">
    <property type="protein sequence ID" value="SET09014.1"/>
    <property type="molecule type" value="Genomic_DNA"/>
</dbReference>